<dbReference type="NCBIfam" id="TIGR00382">
    <property type="entry name" value="clpX"/>
    <property type="match status" value="1"/>
</dbReference>
<sequence>MDKCSFCGREKKEVNLLIAGIDGHICDRCAEQAYSIIQEEIKQDSSFNLDGVQLLKPRQIKEFVDQYVIGQDEAKKIISVAVYNHYKRLTQPVDEDETEIEKSNIILVGETGTGKTLLARTIAKMLHVPFTIVDATVLTEAGYVGEDIESILTRLLQAADYNTEAAERGIVFVDEIDKIARKSDNPSITRDVSGEGVQQGLLKLLEGSVINVPPQGGRKHPEQKLIPVDTKNILFICGGAFDGIERKIANRLNTKVIGYSAAKEVDRIERENLLQYIAPQDLKSFGLIPEIIGRLPVLVHLDPLNREVLRNILTEPKNSVIKQYKKLFQIDNIELEFEEEALQYIVEKAVEFKLGARGLRSICESIMNDAMYEMPSEKTDKLSISKEYAKNKMDRTSIRRLKAS</sequence>
<dbReference type="InterPro" id="IPR059188">
    <property type="entry name" value="Znf_CLPX-like"/>
</dbReference>
<dbReference type="GO" id="GO:0051082">
    <property type="term" value="F:unfolded protein binding"/>
    <property type="evidence" value="ECO:0007669"/>
    <property type="project" value="UniProtKB-UniRule"/>
</dbReference>
<dbReference type="FunFam" id="1.10.8.60:FF:000002">
    <property type="entry name" value="ATP-dependent Clp protease ATP-binding subunit ClpX"/>
    <property type="match status" value="1"/>
</dbReference>
<keyword evidence="9" id="KW-0645">Protease</keyword>
<keyword evidence="4 6" id="KW-0067">ATP-binding</keyword>
<dbReference type="SMART" id="SM00382">
    <property type="entry name" value="AAA"/>
    <property type="match status" value="1"/>
</dbReference>
<dbReference type="InterPro" id="IPR004487">
    <property type="entry name" value="Clp_protease_ATP-bd_su_ClpX"/>
</dbReference>
<dbReference type="GO" id="GO:0008270">
    <property type="term" value="F:zinc ion binding"/>
    <property type="evidence" value="ECO:0007669"/>
    <property type="project" value="UniProtKB-UniRule"/>
</dbReference>
<keyword evidence="10" id="KW-1185">Reference proteome</keyword>
<dbReference type="STRING" id="1168035.SAMN05444280_12340"/>
<dbReference type="GO" id="GO:0008233">
    <property type="term" value="F:peptidase activity"/>
    <property type="evidence" value="ECO:0007669"/>
    <property type="project" value="UniProtKB-KW"/>
</dbReference>
<dbReference type="SMART" id="SM01086">
    <property type="entry name" value="ClpB_D2-small"/>
    <property type="match status" value="1"/>
</dbReference>
<evidence type="ECO:0000256" key="4">
    <source>
        <dbReference type="ARBA" id="ARBA00022840"/>
    </source>
</evidence>
<dbReference type="Gene3D" id="1.10.8.60">
    <property type="match status" value="1"/>
</dbReference>
<dbReference type="InterPro" id="IPR050052">
    <property type="entry name" value="ATP-dep_Clp_protease_ClpX"/>
</dbReference>
<evidence type="ECO:0000256" key="5">
    <source>
        <dbReference type="ARBA" id="ARBA00023186"/>
    </source>
</evidence>
<name>A0A1M6KGM3_9BACT</name>
<dbReference type="SUPFAM" id="SSF57716">
    <property type="entry name" value="Glucocorticoid receptor-like (DNA-binding domain)"/>
    <property type="match status" value="1"/>
</dbReference>
<feature type="binding site" evidence="6 7">
    <location>
        <position position="4"/>
    </location>
    <ligand>
        <name>Zn(2+)</name>
        <dbReference type="ChEBI" id="CHEBI:29105"/>
    </ligand>
</feature>
<feature type="domain" description="ClpX-type ZB" evidence="8">
    <location>
        <begin position="1"/>
        <end position="45"/>
    </location>
</feature>
<dbReference type="Pfam" id="PF10431">
    <property type="entry name" value="ClpB_D2-small"/>
    <property type="match status" value="1"/>
</dbReference>
<dbReference type="InterPro" id="IPR038366">
    <property type="entry name" value="Znf_CppX_C4_sf"/>
</dbReference>
<dbReference type="EMBL" id="FQZE01000023">
    <property type="protein sequence ID" value="SHJ58094.1"/>
    <property type="molecule type" value="Genomic_DNA"/>
</dbReference>
<dbReference type="SMART" id="SM00994">
    <property type="entry name" value="zf-C4_ClpX"/>
    <property type="match status" value="1"/>
</dbReference>
<evidence type="ECO:0000256" key="1">
    <source>
        <dbReference type="ARBA" id="ARBA00022723"/>
    </source>
</evidence>
<dbReference type="PANTHER" id="PTHR48102">
    <property type="entry name" value="ATP-DEPENDENT CLP PROTEASE ATP-BINDING SUBUNIT CLPX-LIKE, MITOCHONDRIAL-RELATED"/>
    <property type="match status" value="1"/>
</dbReference>
<proteinExistence type="inferred from homology"/>
<reference evidence="9 10" key="1">
    <citation type="submission" date="2016-11" db="EMBL/GenBank/DDBJ databases">
        <authorList>
            <person name="Jaros S."/>
            <person name="Januszkiewicz K."/>
            <person name="Wedrychowicz H."/>
        </authorList>
    </citation>
    <scope>NUCLEOTIDE SEQUENCE [LARGE SCALE GENOMIC DNA]</scope>
    <source>
        <strain evidence="9 10">DSM 27063</strain>
    </source>
</reference>
<dbReference type="HAMAP" id="MF_00175">
    <property type="entry name" value="ClpX"/>
    <property type="match status" value="1"/>
</dbReference>
<dbReference type="GO" id="GO:0005524">
    <property type="term" value="F:ATP binding"/>
    <property type="evidence" value="ECO:0007669"/>
    <property type="project" value="UniProtKB-UniRule"/>
</dbReference>
<dbReference type="InterPro" id="IPR010603">
    <property type="entry name" value="Znf_CppX_C4"/>
</dbReference>
<dbReference type="Gene3D" id="6.20.220.10">
    <property type="entry name" value="ClpX chaperone, C4-type zinc finger domain"/>
    <property type="match status" value="1"/>
</dbReference>
<dbReference type="Proteomes" id="UP000184050">
    <property type="component" value="Unassembled WGS sequence"/>
</dbReference>
<comment type="caution">
    <text evidence="6">Lacks conserved residue(s) required for the propagation of feature annotation.</text>
</comment>
<dbReference type="GO" id="GO:0051603">
    <property type="term" value="P:proteolysis involved in protein catabolic process"/>
    <property type="evidence" value="ECO:0007669"/>
    <property type="project" value="TreeGrafter"/>
</dbReference>
<comment type="subunit">
    <text evidence="6">Component of the ClpX-ClpP complex. Forms a hexameric ring that, in the presence of ATP, binds to fourteen ClpP subunits assembled into a disk-like structure with a central cavity, resembling the structure of eukaryotic proteasomes.</text>
</comment>
<dbReference type="InterPro" id="IPR046425">
    <property type="entry name" value="ClpX_bact"/>
</dbReference>
<evidence type="ECO:0000256" key="6">
    <source>
        <dbReference type="HAMAP-Rule" id="MF_00175"/>
    </source>
</evidence>
<dbReference type="Pfam" id="PF07724">
    <property type="entry name" value="AAA_2"/>
    <property type="match status" value="1"/>
</dbReference>
<protein>
    <recommendedName>
        <fullName evidence="6">ATP-dependent Clp protease ATP-binding subunit ClpX</fullName>
    </recommendedName>
</protein>
<dbReference type="SUPFAM" id="SSF52540">
    <property type="entry name" value="P-loop containing nucleoside triphosphate hydrolases"/>
    <property type="match status" value="1"/>
</dbReference>
<evidence type="ECO:0000259" key="8">
    <source>
        <dbReference type="PROSITE" id="PS51902"/>
    </source>
</evidence>
<dbReference type="InterPro" id="IPR027417">
    <property type="entry name" value="P-loop_NTPase"/>
</dbReference>
<organism evidence="9 10">
    <name type="scientific">Tangfeifania diversioriginum</name>
    <dbReference type="NCBI Taxonomy" id="1168035"/>
    <lineage>
        <taxon>Bacteria</taxon>
        <taxon>Pseudomonadati</taxon>
        <taxon>Bacteroidota</taxon>
        <taxon>Bacteroidia</taxon>
        <taxon>Marinilabiliales</taxon>
        <taxon>Prolixibacteraceae</taxon>
        <taxon>Tangfeifania</taxon>
    </lineage>
</organism>
<evidence type="ECO:0000256" key="2">
    <source>
        <dbReference type="ARBA" id="ARBA00022741"/>
    </source>
</evidence>
<comment type="function">
    <text evidence="6">ATP-dependent specificity component of the Clp protease. It directs the protease to specific substrates. Can perform chaperone functions in the absence of ClpP.</text>
</comment>
<dbReference type="NCBIfam" id="NF003745">
    <property type="entry name" value="PRK05342.1"/>
    <property type="match status" value="1"/>
</dbReference>
<dbReference type="InterPro" id="IPR019489">
    <property type="entry name" value="Clp_ATPase_C"/>
</dbReference>
<keyword evidence="3 6" id="KW-0862">Zinc</keyword>
<dbReference type="InterPro" id="IPR003959">
    <property type="entry name" value="ATPase_AAA_core"/>
</dbReference>
<dbReference type="InterPro" id="IPR003593">
    <property type="entry name" value="AAA+_ATPase"/>
</dbReference>
<dbReference type="GO" id="GO:0046983">
    <property type="term" value="F:protein dimerization activity"/>
    <property type="evidence" value="ECO:0007669"/>
    <property type="project" value="UniProtKB-UniRule"/>
</dbReference>
<keyword evidence="1 6" id="KW-0479">Metal-binding</keyword>
<dbReference type="PROSITE" id="PS51902">
    <property type="entry name" value="CLPX_ZB"/>
    <property type="match status" value="1"/>
</dbReference>
<keyword evidence="5 6" id="KW-0143">Chaperone</keyword>
<dbReference type="Pfam" id="PF06689">
    <property type="entry name" value="zf-C4_ClpX"/>
    <property type="match status" value="1"/>
</dbReference>
<dbReference type="GO" id="GO:0140662">
    <property type="term" value="F:ATP-dependent protein folding chaperone"/>
    <property type="evidence" value="ECO:0007669"/>
    <property type="project" value="InterPro"/>
</dbReference>
<dbReference type="GO" id="GO:0051301">
    <property type="term" value="P:cell division"/>
    <property type="evidence" value="ECO:0007669"/>
    <property type="project" value="TreeGrafter"/>
</dbReference>
<feature type="binding site" evidence="6 7">
    <location>
        <position position="26"/>
    </location>
    <ligand>
        <name>Zn(2+)</name>
        <dbReference type="ChEBI" id="CHEBI:29105"/>
    </ligand>
</feature>
<evidence type="ECO:0000313" key="10">
    <source>
        <dbReference type="Proteomes" id="UP000184050"/>
    </source>
</evidence>
<keyword evidence="9" id="KW-0378">Hydrolase</keyword>
<comment type="similarity">
    <text evidence="6 7">Belongs to the ClpX chaperone family.</text>
</comment>
<dbReference type="OrthoDB" id="9804062at2"/>
<dbReference type="CDD" id="cd19497">
    <property type="entry name" value="RecA-like_ClpX"/>
    <property type="match status" value="1"/>
</dbReference>
<evidence type="ECO:0000256" key="3">
    <source>
        <dbReference type="ARBA" id="ARBA00022833"/>
    </source>
</evidence>
<dbReference type="PROSITE" id="PS00675">
    <property type="entry name" value="SIGMA54_INTERACT_1"/>
    <property type="match status" value="1"/>
</dbReference>
<feature type="binding site" evidence="6 7">
    <location>
        <position position="29"/>
    </location>
    <ligand>
        <name>Zn(2+)</name>
        <dbReference type="ChEBI" id="CHEBI:29105"/>
    </ligand>
</feature>
<dbReference type="GO" id="GO:0016887">
    <property type="term" value="F:ATP hydrolysis activity"/>
    <property type="evidence" value="ECO:0007669"/>
    <property type="project" value="InterPro"/>
</dbReference>
<gene>
    <name evidence="6" type="primary">clpX</name>
    <name evidence="9" type="ORF">SAMN05444280_12340</name>
</gene>
<dbReference type="RefSeq" id="WP_073170951.1">
    <property type="nucleotide sequence ID" value="NZ_FQZE01000023.1"/>
</dbReference>
<dbReference type="GO" id="GO:0009376">
    <property type="term" value="C:HslUV protease complex"/>
    <property type="evidence" value="ECO:0007669"/>
    <property type="project" value="TreeGrafter"/>
</dbReference>
<keyword evidence="2 6" id="KW-0547">Nucleotide-binding</keyword>
<evidence type="ECO:0000256" key="7">
    <source>
        <dbReference type="PROSITE-ProRule" id="PRU01250"/>
    </source>
</evidence>
<evidence type="ECO:0000313" key="9">
    <source>
        <dbReference type="EMBL" id="SHJ58094.1"/>
    </source>
</evidence>
<dbReference type="InterPro" id="IPR025662">
    <property type="entry name" value="Sigma_54_int_dom_ATP-bd_1"/>
</dbReference>
<dbReference type="AlphaFoldDB" id="A0A1M6KGM3"/>
<accession>A0A1M6KGM3</accession>
<feature type="binding site" evidence="6 7">
    <location>
        <position position="7"/>
    </location>
    <ligand>
        <name>Zn(2+)</name>
        <dbReference type="ChEBI" id="CHEBI:29105"/>
    </ligand>
</feature>
<dbReference type="PANTHER" id="PTHR48102:SF7">
    <property type="entry name" value="ATP-DEPENDENT CLP PROTEASE ATP-BINDING SUBUNIT CLPX-LIKE, MITOCHONDRIAL"/>
    <property type="match status" value="1"/>
</dbReference>
<dbReference type="Gene3D" id="3.40.50.300">
    <property type="entry name" value="P-loop containing nucleotide triphosphate hydrolases"/>
    <property type="match status" value="1"/>
</dbReference>